<dbReference type="InterPro" id="IPR019734">
    <property type="entry name" value="TPR_rpt"/>
</dbReference>
<evidence type="ECO:0000256" key="4">
    <source>
        <dbReference type="PROSITE-ProRule" id="PRU10141"/>
    </source>
</evidence>
<evidence type="ECO:0000256" key="1">
    <source>
        <dbReference type="ARBA" id="ARBA00022737"/>
    </source>
</evidence>
<dbReference type="SUPFAM" id="SSF48452">
    <property type="entry name" value="TPR-like"/>
    <property type="match status" value="2"/>
</dbReference>
<evidence type="ECO:0000313" key="6">
    <source>
        <dbReference type="EMBL" id="MBD2196072.1"/>
    </source>
</evidence>
<keyword evidence="4" id="KW-0067">ATP-binding</keyword>
<feature type="domain" description="Protein kinase" evidence="5">
    <location>
        <begin position="10"/>
        <end position="282"/>
    </location>
</feature>
<keyword evidence="1" id="KW-0677">Repeat</keyword>
<evidence type="ECO:0000256" key="2">
    <source>
        <dbReference type="ARBA" id="ARBA00022803"/>
    </source>
</evidence>
<dbReference type="Gene3D" id="3.30.200.20">
    <property type="entry name" value="Phosphorylase Kinase, domain 1"/>
    <property type="match status" value="1"/>
</dbReference>
<feature type="binding site" evidence="4">
    <location>
        <position position="41"/>
    </location>
    <ligand>
        <name>ATP</name>
        <dbReference type="ChEBI" id="CHEBI:30616"/>
    </ligand>
</feature>
<dbReference type="PROSITE" id="PS00107">
    <property type="entry name" value="PROTEIN_KINASE_ATP"/>
    <property type="match status" value="1"/>
</dbReference>
<keyword evidence="7" id="KW-1185">Reference proteome</keyword>
<keyword evidence="2 3" id="KW-0802">TPR repeat</keyword>
<feature type="repeat" description="TPR" evidence="3">
    <location>
        <begin position="365"/>
        <end position="398"/>
    </location>
</feature>
<dbReference type="InterPro" id="IPR050498">
    <property type="entry name" value="Ycf3"/>
</dbReference>
<dbReference type="PROSITE" id="PS50005">
    <property type="entry name" value="TPR"/>
    <property type="match status" value="3"/>
</dbReference>
<dbReference type="Gene3D" id="1.25.40.10">
    <property type="entry name" value="Tetratricopeptide repeat domain"/>
    <property type="match status" value="3"/>
</dbReference>
<dbReference type="InterPro" id="IPR000719">
    <property type="entry name" value="Prot_kinase_dom"/>
</dbReference>
<dbReference type="Proteomes" id="UP000658514">
    <property type="component" value="Unassembled WGS sequence"/>
</dbReference>
<dbReference type="RefSeq" id="WP_190540849.1">
    <property type="nucleotide sequence ID" value="NZ_CAWPNO010000046.1"/>
</dbReference>
<proteinExistence type="predicted"/>
<comment type="caution">
    <text evidence="6">The sequence shown here is derived from an EMBL/GenBank/DDBJ whole genome shotgun (WGS) entry which is preliminary data.</text>
</comment>
<dbReference type="Pfam" id="PF00069">
    <property type="entry name" value="Pkinase"/>
    <property type="match status" value="1"/>
</dbReference>
<dbReference type="PROSITE" id="PS50011">
    <property type="entry name" value="PROTEIN_KINASE_DOM"/>
    <property type="match status" value="1"/>
</dbReference>
<dbReference type="Pfam" id="PF13414">
    <property type="entry name" value="TPR_11"/>
    <property type="match status" value="1"/>
</dbReference>
<protein>
    <submittedName>
        <fullName evidence="6">Tetratricopeptide repeat protein</fullName>
    </submittedName>
</protein>
<keyword evidence="4" id="KW-0547">Nucleotide-binding</keyword>
<dbReference type="EMBL" id="JACJQH010000015">
    <property type="protein sequence ID" value="MBD2196072.1"/>
    <property type="molecule type" value="Genomic_DNA"/>
</dbReference>
<reference evidence="6 7" key="1">
    <citation type="journal article" date="2020" name="ISME J.">
        <title>Comparative genomics reveals insights into cyanobacterial evolution and habitat adaptation.</title>
        <authorList>
            <person name="Chen M.Y."/>
            <person name="Teng W.K."/>
            <person name="Zhao L."/>
            <person name="Hu C.X."/>
            <person name="Zhou Y.K."/>
            <person name="Han B.P."/>
            <person name="Song L.R."/>
            <person name="Shu W.S."/>
        </authorList>
    </citation>
    <scope>NUCLEOTIDE SEQUENCE [LARGE SCALE GENOMIC DNA]</scope>
    <source>
        <strain evidence="6 7">FACHB-288</strain>
    </source>
</reference>
<sequence length="591" mass="65983">MIGQLLDGRYEIVQVLGGGAFGKTFLAKDLKRPTHPQCVVKQLSYSSQDPLALSAARRLFKKEAEILEKLGRHDQIPTLLAEFEQDKEFYLVQQLIDGHPLHQEIQPHQPWHEQQVTQLLTEVLSILVFVHSQGVIHRDIKPSNLMRRSTDRRLVLIDFGAVKEINAQIPHGQLTPTAAVGTAAYMPMEQFHGFPQFNSDIYALGMIAIQALLGLPAHDLTKLRGNSSPTPGEIVWRNQVKVSPALADVIDKMVVADWRSRYQAASEVLADLSKIAAYSPGFSPLPTKISKNNPIPLKIPVKPSIVIGVIGLIAVSGIGFAVYRQLPITQAVAFYERGREKLEKKDKSEAIKEFTQAIKLNPKYAEAYYERANAHFLASNFQRAAEDASKAIELNKNYFEAYSRHCAALLLLQQPQKAEEQCTQAIKLNAMYGDAYLNRANARRNLKNKDGALADFTKLIDLNLNDPQAYINRGVLYIEQFQDYNKAIADYNQALQLTTNKPDIAAIAYDGRGNALAAQNKLQGAIDDFTQAIEHKKDFAQAYFNRGRVYAALGSREEAIQDFEKADTLCSQQGLTNCAKLAQSFIQQLQP</sequence>
<feature type="repeat" description="TPR" evidence="3">
    <location>
        <begin position="331"/>
        <end position="364"/>
    </location>
</feature>
<dbReference type="InterPro" id="IPR011009">
    <property type="entry name" value="Kinase-like_dom_sf"/>
</dbReference>
<dbReference type="SUPFAM" id="SSF56112">
    <property type="entry name" value="Protein kinase-like (PK-like)"/>
    <property type="match status" value="1"/>
</dbReference>
<dbReference type="SMART" id="SM00220">
    <property type="entry name" value="S_TKc"/>
    <property type="match status" value="1"/>
</dbReference>
<dbReference type="InterPro" id="IPR017441">
    <property type="entry name" value="Protein_kinase_ATP_BS"/>
</dbReference>
<evidence type="ECO:0000313" key="7">
    <source>
        <dbReference type="Proteomes" id="UP000658514"/>
    </source>
</evidence>
<dbReference type="Pfam" id="PF13432">
    <property type="entry name" value="TPR_16"/>
    <property type="match status" value="2"/>
</dbReference>
<dbReference type="SMART" id="SM00028">
    <property type="entry name" value="TPR"/>
    <property type="match status" value="7"/>
</dbReference>
<gene>
    <name evidence="6" type="ORF">H6G24_11275</name>
</gene>
<accession>A0ABR8ABC8</accession>
<dbReference type="PANTHER" id="PTHR44858">
    <property type="entry name" value="TETRATRICOPEPTIDE REPEAT PROTEIN 6"/>
    <property type="match status" value="1"/>
</dbReference>
<dbReference type="CDD" id="cd14014">
    <property type="entry name" value="STKc_PknB_like"/>
    <property type="match status" value="1"/>
</dbReference>
<feature type="repeat" description="TPR" evidence="3">
    <location>
        <begin position="540"/>
        <end position="573"/>
    </location>
</feature>
<dbReference type="PROSITE" id="PS50293">
    <property type="entry name" value="TPR_REGION"/>
    <property type="match status" value="1"/>
</dbReference>
<organism evidence="6 7">
    <name type="scientific">Calothrix parietina FACHB-288</name>
    <dbReference type="NCBI Taxonomy" id="2692896"/>
    <lineage>
        <taxon>Bacteria</taxon>
        <taxon>Bacillati</taxon>
        <taxon>Cyanobacteriota</taxon>
        <taxon>Cyanophyceae</taxon>
        <taxon>Nostocales</taxon>
        <taxon>Calotrichaceae</taxon>
        <taxon>Calothrix</taxon>
    </lineage>
</organism>
<evidence type="ECO:0000256" key="3">
    <source>
        <dbReference type="PROSITE-ProRule" id="PRU00339"/>
    </source>
</evidence>
<dbReference type="Gene3D" id="1.10.510.10">
    <property type="entry name" value="Transferase(Phosphotransferase) domain 1"/>
    <property type="match status" value="1"/>
</dbReference>
<evidence type="ECO:0000259" key="5">
    <source>
        <dbReference type="PROSITE" id="PS50011"/>
    </source>
</evidence>
<dbReference type="PANTHER" id="PTHR44858:SF1">
    <property type="entry name" value="UDP-N-ACETYLGLUCOSAMINE--PEPTIDE N-ACETYLGLUCOSAMINYLTRANSFERASE SPINDLY-RELATED"/>
    <property type="match status" value="1"/>
</dbReference>
<dbReference type="InterPro" id="IPR011990">
    <property type="entry name" value="TPR-like_helical_dom_sf"/>
</dbReference>
<name>A0ABR8ABC8_9CYAN</name>